<evidence type="ECO:0000313" key="3">
    <source>
        <dbReference type="EMBL" id="KAG0251360.1"/>
    </source>
</evidence>
<keyword evidence="1" id="KW-0479">Metal-binding</keyword>
<dbReference type="InterPro" id="IPR001841">
    <property type="entry name" value="Znf_RING"/>
</dbReference>
<dbReference type="SMART" id="SM00184">
    <property type="entry name" value="RING"/>
    <property type="match status" value="1"/>
</dbReference>
<dbReference type="AlphaFoldDB" id="A0A9P6PRL5"/>
<evidence type="ECO:0000256" key="1">
    <source>
        <dbReference type="PROSITE-ProRule" id="PRU00175"/>
    </source>
</evidence>
<dbReference type="PROSITE" id="PS50089">
    <property type="entry name" value="ZF_RING_2"/>
    <property type="match status" value="1"/>
</dbReference>
<comment type="caution">
    <text evidence="3">The sequence shown here is derived from an EMBL/GenBank/DDBJ whole genome shotgun (WGS) entry which is preliminary data.</text>
</comment>
<evidence type="ECO:0000313" key="4">
    <source>
        <dbReference type="Proteomes" id="UP000807716"/>
    </source>
</evidence>
<dbReference type="SUPFAM" id="SSF57850">
    <property type="entry name" value="RING/U-box"/>
    <property type="match status" value="1"/>
</dbReference>
<proteinExistence type="predicted"/>
<gene>
    <name evidence="3" type="ORF">DFQ27_008798</name>
</gene>
<dbReference type="Proteomes" id="UP000807716">
    <property type="component" value="Unassembled WGS sequence"/>
</dbReference>
<dbReference type="OrthoDB" id="428577at2759"/>
<dbReference type="Gene3D" id="3.30.40.10">
    <property type="entry name" value="Zinc/RING finger domain, C3HC4 (zinc finger)"/>
    <property type="match status" value="1"/>
</dbReference>
<dbReference type="InterPro" id="IPR013083">
    <property type="entry name" value="Znf_RING/FYVE/PHD"/>
</dbReference>
<dbReference type="GO" id="GO:0008270">
    <property type="term" value="F:zinc ion binding"/>
    <property type="evidence" value="ECO:0007669"/>
    <property type="project" value="UniProtKB-KW"/>
</dbReference>
<protein>
    <recommendedName>
        <fullName evidence="2">RING-type domain-containing protein</fullName>
    </recommendedName>
</protein>
<organism evidence="3 4">
    <name type="scientific">Actinomortierella ambigua</name>
    <dbReference type="NCBI Taxonomy" id="1343610"/>
    <lineage>
        <taxon>Eukaryota</taxon>
        <taxon>Fungi</taxon>
        <taxon>Fungi incertae sedis</taxon>
        <taxon>Mucoromycota</taxon>
        <taxon>Mortierellomycotina</taxon>
        <taxon>Mortierellomycetes</taxon>
        <taxon>Mortierellales</taxon>
        <taxon>Mortierellaceae</taxon>
        <taxon>Actinomortierella</taxon>
    </lineage>
</organism>
<keyword evidence="1" id="KW-0863">Zinc-finger</keyword>
<name>A0A9P6PRL5_9FUNG</name>
<accession>A0A9P6PRL5</accession>
<keyword evidence="1" id="KW-0862">Zinc</keyword>
<reference evidence="3" key="1">
    <citation type="journal article" date="2020" name="Fungal Divers.">
        <title>Resolving the Mortierellaceae phylogeny through synthesis of multi-gene phylogenetics and phylogenomics.</title>
        <authorList>
            <person name="Vandepol N."/>
            <person name="Liber J."/>
            <person name="Desiro A."/>
            <person name="Na H."/>
            <person name="Kennedy M."/>
            <person name="Barry K."/>
            <person name="Grigoriev I.V."/>
            <person name="Miller A.N."/>
            <person name="O'Donnell K."/>
            <person name="Stajich J.E."/>
            <person name="Bonito G."/>
        </authorList>
    </citation>
    <scope>NUCLEOTIDE SEQUENCE</scope>
    <source>
        <strain evidence="3">BC1065</strain>
    </source>
</reference>
<feature type="domain" description="RING-type" evidence="2">
    <location>
        <begin position="302"/>
        <end position="337"/>
    </location>
</feature>
<evidence type="ECO:0000259" key="2">
    <source>
        <dbReference type="PROSITE" id="PS50089"/>
    </source>
</evidence>
<sequence length="348" mass="39787">MIQTVPVLIANEPGKVVEAPYRIHEPIFFLLQRLACLLGLKVEDLHRHMLAIDGTMLKDVKTSLAEYRVLGNILTYEYLEKKVDSEITFRLPLGKIYRTTVHLSTRLYVLMNAIRKIEGDSALAPLLNVSGVKEVHTMERCGIGYGDDIEVMSLQCGGGPSDYRPLIPFVDVQDRSSIRRIKLSRKAPRGRLARDGINIECRCKCTPKYDVICCMDFTIVELDKTKFVCPNCNSSDKIQPVTVGLMDCRYRFMGLRESGEQYTSGWSIVKRQNEYQLFDSSKQVKWQRLLIQAQPRDERDVCIICLRTSSGIKTYDCGHPFHDECYAKVGGWCFSCKFDKQLQLAYTK</sequence>
<dbReference type="EMBL" id="JAAAJB010000759">
    <property type="protein sequence ID" value="KAG0251360.1"/>
    <property type="molecule type" value="Genomic_DNA"/>
</dbReference>
<keyword evidence="4" id="KW-1185">Reference proteome</keyword>